<feature type="domain" description="Anti-bacteriophage protein A/HamA C-terminal" evidence="1">
    <location>
        <begin position="25"/>
        <end position="251"/>
    </location>
</feature>
<dbReference type="EMBL" id="AHJG01000096">
    <property type="protein sequence ID" value="EPA06178.1"/>
    <property type="molecule type" value="Genomic_DNA"/>
</dbReference>
<dbReference type="RefSeq" id="WP_010190768.1">
    <property type="nucleotide sequence ID" value="NZ_AHJG01000096.1"/>
</dbReference>
<dbReference type="Pfam" id="PF08878">
    <property type="entry name" value="HamA"/>
    <property type="match status" value="1"/>
</dbReference>
<sequence length="258" mass="30026">MLKTWLEVSKRPSGTFRFNVVNINEKNSRDLENINEIFSKIIINESVGYDTAKKLAKKYGWNKILESIITPRLTRTSNMKKGKFGEMLESSVLETFFDYVIPIKKWRYAISSDQSLPRCDIIAVKLEGQKIIEMSFIESKLTTTSDSNKIIEAHSQLMEEKKSGFSDILSFIILRLIDEKHPLQEAFIEYTLIKDKPNDSYRIAATYDNAKWNENYLTKLNDIHTKSTPELTVDLIRIEELEKVVKTVYEKKGWKPIE</sequence>
<proteinExistence type="predicted"/>
<evidence type="ECO:0000313" key="3">
    <source>
        <dbReference type="Proteomes" id="UP000014065"/>
    </source>
</evidence>
<organism evidence="2 3">
    <name type="scientific">Candidatus Nitrosarchaeum limnium BG20</name>
    <dbReference type="NCBI Taxonomy" id="859192"/>
    <lineage>
        <taxon>Archaea</taxon>
        <taxon>Nitrososphaerota</taxon>
        <taxon>Nitrososphaeria</taxon>
        <taxon>Nitrosopumilales</taxon>
        <taxon>Nitrosopumilaceae</taxon>
        <taxon>Nitrosarchaeum</taxon>
    </lineage>
</organism>
<dbReference type="AlphaFoldDB" id="S2E615"/>
<evidence type="ECO:0000313" key="2">
    <source>
        <dbReference type="EMBL" id="EPA06178.1"/>
    </source>
</evidence>
<keyword evidence="3" id="KW-1185">Reference proteome</keyword>
<accession>S2E615</accession>
<name>S2E615_9ARCH</name>
<comment type="caution">
    <text evidence="2">The sequence shown here is derived from an EMBL/GenBank/DDBJ whole genome shotgun (WGS) entry which is preliminary data.</text>
</comment>
<reference evidence="2 3" key="1">
    <citation type="journal article" date="2012" name="J. Bacteriol.">
        <title>Genome Sequence of "Candidatus Nitrosoarchaeum limnia" BG20, a Low-Salinity Ammonia-Oxidizing Archaeon from the San Francisco Bay Estuary.</title>
        <authorList>
            <person name="Mosier A.C."/>
            <person name="Allen E.E."/>
            <person name="Kim M."/>
            <person name="Ferriera S."/>
            <person name="Francis C.A."/>
        </authorList>
    </citation>
    <scope>NUCLEOTIDE SEQUENCE [LARGE SCALE GENOMIC DNA]</scope>
    <source>
        <strain evidence="2 3">BG20</strain>
    </source>
</reference>
<dbReference type="InterPro" id="IPR014976">
    <property type="entry name" value="AbpA_HamA_C"/>
</dbReference>
<dbReference type="Proteomes" id="UP000014065">
    <property type="component" value="Unassembled WGS sequence"/>
</dbReference>
<gene>
    <name evidence="2" type="ORF">BG20_I0833</name>
</gene>
<protein>
    <recommendedName>
        <fullName evidence="1">Anti-bacteriophage protein A/HamA C-terminal domain-containing protein</fullName>
    </recommendedName>
</protein>
<evidence type="ECO:0000259" key="1">
    <source>
        <dbReference type="Pfam" id="PF08878"/>
    </source>
</evidence>